<dbReference type="AlphaFoldDB" id="A0A6G9VQN6"/>
<gene>
    <name evidence="1" type="ORF">FA584_03160</name>
</gene>
<dbReference type="RefSeq" id="WP_167749338.1">
    <property type="nucleotide sequence ID" value="NZ_CP039734.2"/>
</dbReference>
<dbReference type="Proteomes" id="UP000502831">
    <property type="component" value="Chromosome"/>
</dbReference>
<proteinExistence type="predicted"/>
<evidence type="ECO:0000313" key="1">
    <source>
        <dbReference type="EMBL" id="QIR75260.1"/>
    </source>
</evidence>
<sequence>MQETNEKLILTFENVYKENSYRGYQIDDLTDFKSESIDVEMEDIKEDIIANIKAYLNIENNTSSFIYNDIETILEGDFLLDYTIETVDVVFHDHYTYDDYKHDNSLYIDMYEDHCLKIENKYEELDHDISQEQMDVFEDALHEETQEFIDNTSSYIANEGAYFISNYYYTVDVVITLTKSIF</sequence>
<evidence type="ECO:0000313" key="2">
    <source>
        <dbReference type="Proteomes" id="UP000502831"/>
    </source>
</evidence>
<reference evidence="1 2" key="1">
    <citation type="journal article" date="2017" name="Environ. Sci. Technol.">
        <title>Organohalide Respiration with Chlorinated Ethenes under Low pH Conditions.</title>
        <authorList>
            <person name="Yang Y."/>
            <person name="Capiro N.L."/>
            <person name="Marcet T.F."/>
            <person name="Yan J."/>
            <person name="Pennell K.D."/>
            <person name="Loffler F.E."/>
        </authorList>
    </citation>
    <scope>NUCLEOTIDE SEQUENCE [LARGE SCALE GENOMIC DNA]</scope>
    <source>
        <strain evidence="1 2">ACSDCE</strain>
    </source>
</reference>
<protein>
    <submittedName>
        <fullName evidence="1">Uncharacterized protein</fullName>
    </submittedName>
</protein>
<organism evidence="1 2">
    <name type="scientific">Sulfurospirillum diekertiae</name>
    <dbReference type="NCBI Taxonomy" id="1854492"/>
    <lineage>
        <taxon>Bacteria</taxon>
        <taxon>Pseudomonadati</taxon>
        <taxon>Campylobacterota</taxon>
        <taxon>Epsilonproteobacteria</taxon>
        <taxon>Campylobacterales</taxon>
        <taxon>Sulfurospirillaceae</taxon>
        <taxon>Sulfurospirillum</taxon>
    </lineage>
</organism>
<name>A0A6G9VQN6_9BACT</name>
<accession>A0A6G9VQN6</accession>
<dbReference type="EMBL" id="CP039734">
    <property type="protein sequence ID" value="QIR75260.1"/>
    <property type="molecule type" value="Genomic_DNA"/>
</dbReference>